<dbReference type="PANTHER" id="PTHR31212">
    <property type="entry name" value="ALPHA-KETOGLUTARATE-DEPENDENT DIOXYGENASE ALKB HOMOLOG 3"/>
    <property type="match status" value="1"/>
</dbReference>
<sequence length="203" mass="23212">MFDSQYIPDFLTRQEADLAYGGLQNELVYVPREKLVFNIYGKTFQLPRDKAFHGDVAADGSYPLYRYGGDWYPPVLPWTPTLRHMRDLVHQRTGQFCNHVVVNRYVNGKDHIGFHHDKTRDFEPDSYVCTVSFGGTRRLVLQDANGQNESINIEHGSMFLLGAVDNANYKHKIAKTSTQVDTRISLTFRNIRTRADANGNLIG</sequence>
<dbReference type="GO" id="GO:0051213">
    <property type="term" value="F:dioxygenase activity"/>
    <property type="evidence" value="ECO:0007669"/>
    <property type="project" value="UniProtKB-KW"/>
</dbReference>
<dbReference type="Gene3D" id="2.60.120.590">
    <property type="entry name" value="Alpha-ketoglutarate-dependent dioxygenase AlkB-like"/>
    <property type="match status" value="1"/>
</dbReference>
<dbReference type="InterPro" id="IPR032854">
    <property type="entry name" value="ALKBH3"/>
</dbReference>
<dbReference type="GO" id="GO:0006307">
    <property type="term" value="P:DNA alkylation repair"/>
    <property type="evidence" value="ECO:0007669"/>
    <property type="project" value="InterPro"/>
</dbReference>
<reference evidence="2" key="1">
    <citation type="submission" date="2020-05" db="EMBL/GenBank/DDBJ databases">
        <title>Phylogenomic resolution of chytrid fungi.</title>
        <authorList>
            <person name="Stajich J.E."/>
            <person name="Amses K."/>
            <person name="Simmons R."/>
            <person name="Seto K."/>
            <person name="Myers J."/>
            <person name="Bonds A."/>
            <person name="Quandt C.A."/>
            <person name="Barry K."/>
            <person name="Liu P."/>
            <person name="Grigoriev I."/>
            <person name="Longcore J.E."/>
            <person name="James T.Y."/>
        </authorList>
    </citation>
    <scope>NUCLEOTIDE SEQUENCE</scope>
    <source>
        <strain evidence="2">JEL0318</strain>
    </source>
</reference>
<keyword evidence="3" id="KW-1185">Reference proteome</keyword>
<accession>A0AAD5S771</accession>
<dbReference type="EMBL" id="JADGJD010001223">
    <property type="protein sequence ID" value="KAJ3045612.1"/>
    <property type="molecule type" value="Genomic_DNA"/>
</dbReference>
<feature type="domain" description="Fe2OG dioxygenase" evidence="1">
    <location>
        <begin position="96"/>
        <end position="192"/>
    </location>
</feature>
<dbReference type="InterPro" id="IPR027450">
    <property type="entry name" value="AlkB-like"/>
</dbReference>
<dbReference type="InterPro" id="IPR037151">
    <property type="entry name" value="AlkB-like_sf"/>
</dbReference>
<evidence type="ECO:0000259" key="1">
    <source>
        <dbReference type="PROSITE" id="PS51471"/>
    </source>
</evidence>
<dbReference type="Pfam" id="PF13532">
    <property type="entry name" value="2OG-FeII_Oxy_2"/>
    <property type="match status" value="1"/>
</dbReference>
<dbReference type="AlphaFoldDB" id="A0AAD5S771"/>
<evidence type="ECO:0000313" key="3">
    <source>
        <dbReference type="Proteomes" id="UP001212841"/>
    </source>
</evidence>
<proteinExistence type="predicted"/>
<keyword evidence="2" id="KW-0223">Dioxygenase</keyword>
<dbReference type="InterPro" id="IPR005123">
    <property type="entry name" value="Oxoglu/Fe-dep_dioxygenase_dom"/>
</dbReference>
<evidence type="ECO:0000313" key="2">
    <source>
        <dbReference type="EMBL" id="KAJ3045612.1"/>
    </source>
</evidence>
<keyword evidence="2" id="KW-0560">Oxidoreductase</keyword>
<dbReference type="PROSITE" id="PS51471">
    <property type="entry name" value="FE2OG_OXY"/>
    <property type="match status" value="1"/>
</dbReference>
<comment type="caution">
    <text evidence="2">The sequence shown here is derived from an EMBL/GenBank/DDBJ whole genome shotgun (WGS) entry which is preliminary data.</text>
</comment>
<organism evidence="2 3">
    <name type="scientific">Rhizophlyctis rosea</name>
    <dbReference type="NCBI Taxonomy" id="64517"/>
    <lineage>
        <taxon>Eukaryota</taxon>
        <taxon>Fungi</taxon>
        <taxon>Fungi incertae sedis</taxon>
        <taxon>Chytridiomycota</taxon>
        <taxon>Chytridiomycota incertae sedis</taxon>
        <taxon>Chytridiomycetes</taxon>
        <taxon>Rhizophlyctidales</taxon>
        <taxon>Rhizophlyctidaceae</taxon>
        <taxon>Rhizophlyctis</taxon>
    </lineage>
</organism>
<dbReference type="SUPFAM" id="SSF51197">
    <property type="entry name" value="Clavaminate synthase-like"/>
    <property type="match status" value="1"/>
</dbReference>
<dbReference type="Proteomes" id="UP001212841">
    <property type="component" value="Unassembled WGS sequence"/>
</dbReference>
<dbReference type="PANTHER" id="PTHR31212:SF5">
    <property type="entry name" value="ISOCHORISMATASE FAMILY PROTEIN FAMILY (AFU_ORTHOLOGUE AFUA_3G14500)"/>
    <property type="match status" value="1"/>
</dbReference>
<protein>
    <submittedName>
        <fullName evidence="2">Alpha-ketoglutarate-dependent dioxygenase alkB 2</fullName>
    </submittedName>
</protein>
<name>A0AAD5S771_9FUNG</name>
<gene>
    <name evidence="2" type="primary">ALKBH2_1</name>
    <name evidence="2" type="ORF">HK097_001172</name>
</gene>